<dbReference type="Gene3D" id="1.10.10.60">
    <property type="entry name" value="Homeodomain-like"/>
    <property type="match status" value="1"/>
</dbReference>
<dbReference type="PROSITE" id="PS50071">
    <property type="entry name" value="HOMEOBOX_2"/>
    <property type="match status" value="1"/>
</dbReference>
<evidence type="ECO:0000259" key="7">
    <source>
        <dbReference type="PROSITE" id="PS50071"/>
    </source>
</evidence>
<dbReference type="SMART" id="SM00389">
    <property type="entry name" value="HOX"/>
    <property type="match status" value="1"/>
</dbReference>
<accession>A0ABR0UCL2</accession>
<feature type="domain" description="Homeobox" evidence="7">
    <location>
        <begin position="19"/>
        <end position="79"/>
    </location>
</feature>
<dbReference type="InterPro" id="IPR002913">
    <property type="entry name" value="START_lipid-bd_dom"/>
</dbReference>
<evidence type="ECO:0000259" key="8">
    <source>
        <dbReference type="PROSITE" id="PS50848"/>
    </source>
</evidence>
<dbReference type="PROSITE" id="PS50848">
    <property type="entry name" value="START"/>
    <property type="match status" value="1"/>
</dbReference>
<dbReference type="CDD" id="cd00086">
    <property type="entry name" value="homeodomain"/>
    <property type="match status" value="1"/>
</dbReference>
<keyword evidence="10" id="KW-1185">Reference proteome</keyword>
<dbReference type="InterPro" id="IPR009057">
    <property type="entry name" value="Homeodomain-like_sf"/>
</dbReference>
<feature type="domain" description="START" evidence="8">
    <location>
        <begin position="207"/>
        <end position="258"/>
    </location>
</feature>
<feature type="region of interest" description="Disordered" evidence="6">
    <location>
        <begin position="1"/>
        <end position="30"/>
    </location>
</feature>
<reference evidence="9 10" key="1">
    <citation type="journal article" date="2021" name="Comput. Struct. Biotechnol. J.">
        <title>De novo genome assembly of the potent medicinal plant Rehmannia glutinosa using nanopore technology.</title>
        <authorList>
            <person name="Ma L."/>
            <person name="Dong C."/>
            <person name="Song C."/>
            <person name="Wang X."/>
            <person name="Zheng X."/>
            <person name="Niu Y."/>
            <person name="Chen S."/>
            <person name="Feng W."/>
        </authorList>
    </citation>
    <scope>NUCLEOTIDE SEQUENCE [LARGE SCALE GENOMIC DNA]</scope>
    <source>
        <strain evidence="9">DH-2019</strain>
    </source>
</reference>
<dbReference type="InterPro" id="IPR042160">
    <property type="entry name" value="HD-Zip_IV"/>
</dbReference>
<dbReference type="Pfam" id="PF00046">
    <property type="entry name" value="Homeodomain"/>
    <property type="match status" value="1"/>
</dbReference>
<gene>
    <name evidence="9" type="ORF">DH2020_046315</name>
</gene>
<dbReference type="PANTHER" id="PTHR45654:SF9">
    <property type="entry name" value="HOMEOBOX-LEUCINE ZIPPER PROTEIN HDG10-RELATED"/>
    <property type="match status" value="1"/>
</dbReference>
<feature type="DNA-binding region" description="Homeobox" evidence="4">
    <location>
        <begin position="21"/>
        <end position="80"/>
    </location>
</feature>
<dbReference type="InterPro" id="IPR001356">
    <property type="entry name" value="HD"/>
</dbReference>
<dbReference type="Pfam" id="PF01852">
    <property type="entry name" value="START"/>
    <property type="match status" value="1"/>
</dbReference>
<organism evidence="9 10">
    <name type="scientific">Rehmannia glutinosa</name>
    <name type="common">Chinese foxglove</name>
    <dbReference type="NCBI Taxonomy" id="99300"/>
    <lineage>
        <taxon>Eukaryota</taxon>
        <taxon>Viridiplantae</taxon>
        <taxon>Streptophyta</taxon>
        <taxon>Embryophyta</taxon>
        <taxon>Tracheophyta</taxon>
        <taxon>Spermatophyta</taxon>
        <taxon>Magnoliopsida</taxon>
        <taxon>eudicotyledons</taxon>
        <taxon>Gunneridae</taxon>
        <taxon>Pentapetalae</taxon>
        <taxon>asterids</taxon>
        <taxon>lamiids</taxon>
        <taxon>Lamiales</taxon>
        <taxon>Orobanchaceae</taxon>
        <taxon>Rehmannieae</taxon>
        <taxon>Rehmannia</taxon>
    </lineage>
</organism>
<evidence type="ECO:0000256" key="5">
    <source>
        <dbReference type="RuleBase" id="RU000682"/>
    </source>
</evidence>
<sequence>MDLAYGGSASGDEETRDSQKGKKQYHRHSAQQIQQLEACFKECPHPDENHRQQLGKDIGLDPKQIKFWFQNKRTQKKAHNERADNNALRAENERIHCENLAMQEALRNIICPTCHGSGLEDEEKQHSLHRLRMENTLLKEEHERTINFFSNYIEKSPMPPPGIENIPKMPRSIFLGNGMGITAPKDLGQMPQHSEIPSSPYHSSGIQKMDKSIIIEIAISAMDELVDLLRAKDPVWINSPSDGRYILHRESYDKLFPKPNHFKSPSARMESSKDSGEVTWIEHVQVDDKSLNHRLYRDLVCGCQAYGAKRWIATLQRMCERFAFSMGLTTAPKHELEGVIDSRRSEKPNEAFSQNGQELHEVLSMSTKLDFPTCRIE</sequence>
<evidence type="ECO:0000256" key="3">
    <source>
        <dbReference type="ARBA" id="ARBA00023054"/>
    </source>
</evidence>
<keyword evidence="4 5" id="KW-0238">DNA-binding</keyword>
<evidence type="ECO:0000256" key="4">
    <source>
        <dbReference type="PROSITE-ProRule" id="PRU00108"/>
    </source>
</evidence>
<evidence type="ECO:0000313" key="9">
    <source>
        <dbReference type="EMBL" id="KAK6119940.1"/>
    </source>
</evidence>
<evidence type="ECO:0000313" key="10">
    <source>
        <dbReference type="Proteomes" id="UP001318860"/>
    </source>
</evidence>
<evidence type="ECO:0000256" key="6">
    <source>
        <dbReference type="SAM" id="MobiDB-lite"/>
    </source>
</evidence>
<keyword evidence="4 5" id="KW-0371">Homeobox</keyword>
<dbReference type="SUPFAM" id="SSF46689">
    <property type="entry name" value="Homeodomain-like"/>
    <property type="match status" value="1"/>
</dbReference>
<dbReference type="EMBL" id="JABTTQ020003108">
    <property type="protein sequence ID" value="KAK6119940.1"/>
    <property type="molecule type" value="Genomic_DNA"/>
</dbReference>
<name>A0ABR0UCL2_REHGL</name>
<evidence type="ECO:0000256" key="2">
    <source>
        <dbReference type="ARBA" id="ARBA00006789"/>
    </source>
</evidence>
<keyword evidence="3" id="KW-0175">Coiled coil</keyword>
<comment type="similarity">
    <text evidence="2">Belongs to the HD-ZIP homeobox family. Class IV subfamily.</text>
</comment>
<protein>
    <submittedName>
        <fullName evidence="9">Uncharacterized protein</fullName>
    </submittedName>
</protein>
<evidence type="ECO:0000256" key="1">
    <source>
        <dbReference type="ARBA" id="ARBA00004123"/>
    </source>
</evidence>
<comment type="subcellular location">
    <subcellularLocation>
        <location evidence="1 4 5">Nucleus</location>
    </subcellularLocation>
</comment>
<dbReference type="Proteomes" id="UP001318860">
    <property type="component" value="Unassembled WGS sequence"/>
</dbReference>
<dbReference type="PANTHER" id="PTHR45654">
    <property type="entry name" value="HOMEOBOX-LEUCINE ZIPPER PROTEIN MERISTEM L1"/>
    <property type="match status" value="1"/>
</dbReference>
<keyword evidence="4 5" id="KW-0539">Nucleus</keyword>
<proteinExistence type="inferred from homology"/>
<comment type="caution">
    <text evidence="9">The sequence shown here is derived from an EMBL/GenBank/DDBJ whole genome shotgun (WGS) entry which is preliminary data.</text>
</comment>